<keyword evidence="2" id="KW-0472">Membrane</keyword>
<evidence type="ECO:0000256" key="2">
    <source>
        <dbReference type="SAM" id="Phobius"/>
    </source>
</evidence>
<dbReference type="OrthoDB" id="3667978at2"/>
<name>A0A1H4XQT5_9PSEU</name>
<evidence type="ECO:0000256" key="1">
    <source>
        <dbReference type="SAM" id="MobiDB-lite"/>
    </source>
</evidence>
<proteinExistence type="predicted"/>
<dbReference type="STRING" id="208445.SAMN04489727_6317"/>
<organism evidence="3 4">
    <name type="scientific">Amycolatopsis tolypomycina</name>
    <dbReference type="NCBI Taxonomy" id="208445"/>
    <lineage>
        <taxon>Bacteria</taxon>
        <taxon>Bacillati</taxon>
        <taxon>Actinomycetota</taxon>
        <taxon>Actinomycetes</taxon>
        <taxon>Pseudonocardiales</taxon>
        <taxon>Pseudonocardiaceae</taxon>
        <taxon>Amycolatopsis</taxon>
    </lineage>
</organism>
<protein>
    <recommendedName>
        <fullName evidence="5">HAMP domain-containing protein</fullName>
    </recommendedName>
</protein>
<dbReference type="AlphaFoldDB" id="A0A1H4XQT5"/>
<evidence type="ECO:0000313" key="3">
    <source>
        <dbReference type="EMBL" id="SED07983.1"/>
    </source>
</evidence>
<keyword evidence="2" id="KW-0812">Transmembrane</keyword>
<accession>A0A1H4XQT5</accession>
<feature type="transmembrane region" description="Helical" evidence="2">
    <location>
        <begin position="268"/>
        <end position="289"/>
    </location>
</feature>
<dbReference type="RefSeq" id="WP_143060715.1">
    <property type="nucleotide sequence ID" value="NZ_FNSO01000004.1"/>
</dbReference>
<keyword evidence="2" id="KW-1133">Transmembrane helix</keyword>
<evidence type="ECO:0000313" key="4">
    <source>
        <dbReference type="Proteomes" id="UP000199622"/>
    </source>
</evidence>
<evidence type="ECO:0008006" key="5">
    <source>
        <dbReference type="Google" id="ProtNLM"/>
    </source>
</evidence>
<reference evidence="4" key="1">
    <citation type="submission" date="2016-10" db="EMBL/GenBank/DDBJ databases">
        <authorList>
            <person name="Varghese N."/>
            <person name="Submissions S."/>
        </authorList>
    </citation>
    <scope>NUCLEOTIDE SEQUENCE [LARGE SCALE GENOMIC DNA]</scope>
    <source>
        <strain evidence="4">DSM 44544</strain>
    </source>
</reference>
<gene>
    <name evidence="3" type="ORF">SAMN04489727_6317</name>
</gene>
<dbReference type="Proteomes" id="UP000199622">
    <property type="component" value="Unassembled WGS sequence"/>
</dbReference>
<sequence length="339" mass="35800">MSERRIPGVRAPWATGLVLFLVLATSAGIFMSRPRDVSPVPQSVLDSRRETTVAAGQAIARSLNGGLSSLAEIATVVDESMRQRNRALLIPFKSRIWKSLYVIDRASRVVVAQVGEPAQPAVLGEPMPSEAGSRLAQVGTAQQIVQYTPVGKAADAKYLLVGHLDPNRFGELLTVAGADGAWLLDKSGAVIAGTGNRTPPDGVVDQGMEPGEGASGSRVQHVAERTEVTAWASLGGKRPSNALGWTVVSNQPTTDTAAPGDASRRRGVTVAAVLAALTALVFAALYFVLVRPIRLLRRVAEAAGPDTPKTPKHGEAGQVATAFTRVRSTRLPQEPTEER</sequence>
<feature type="region of interest" description="Disordered" evidence="1">
    <location>
        <begin position="303"/>
        <end position="339"/>
    </location>
</feature>
<keyword evidence="4" id="KW-1185">Reference proteome</keyword>
<dbReference type="EMBL" id="FNSO01000004">
    <property type="protein sequence ID" value="SED07983.1"/>
    <property type="molecule type" value="Genomic_DNA"/>
</dbReference>